<sequence length="73" mass="8464">MERSAEERTATSHVVRRKIVVLKKVRMRIDSPGRDGWFSFQFLRQDIMAFALNDFDYQGWKVDASGVQSIVGE</sequence>
<evidence type="ECO:0000313" key="1">
    <source>
        <dbReference type="EMBL" id="KAD4384348.1"/>
    </source>
</evidence>
<dbReference type="Proteomes" id="UP000326396">
    <property type="component" value="Linkage Group LG3"/>
</dbReference>
<organism evidence="1 2">
    <name type="scientific">Mikania micrantha</name>
    <name type="common">bitter vine</name>
    <dbReference type="NCBI Taxonomy" id="192012"/>
    <lineage>
        <taxon>Eukaryota</taxon>
        <taxon>Viridiplantae</taxon>
        <taxon>Streptophyta</taxon>
        <taxon>Embryophyta</taxon>
        <taxon>Tracheophyta</taxon>
        <taxon>Spermatophyta</taxon>
        <taxon>Magnoliopsida</taxon>
        <taxon>eudicotyledons</taxon>
        <taxon>Gunneridae</taxon>
        <taxon>Pentapetalae</taxon>
        <taxon>asterids</taxon>
        <taxon>campanulids</taxon>
        <taxon>Asterales</taxon>
        <taxon>Asteraceae</taxon>
        <taxon>Asteroideae</taxon>
        <taxon>Heliantheae alliance</taxon>
        <taxon>Eupatorieae</taxon>
        <taxon>Mikania</taxon>
    </lineage>
</organism>
<comment type="caution">
    <text evidence="1">The sequence shown here is derived from an EMBL/GenBank/DDBJ whole genome shotgun (WGS) entry which is preliminary data.</text>
</comment>
<dbReference type="EMBL" id="SZYD01000013">
    <property type="protein sequence ID" value="KAD4384348.1"/>
    <property type="molecule type" value="Genomic_DNA"/>
</dbReference>
<gene>
    <name evidence="1" type="ORF">E3N88_24516</name>
</gene>
<name>A0A5N6N513_9ASTR</name>
<evidence type="ECO:0000313" key="2">
    <source>
        <dbReference type="Proteomes" id="UP000326396"/>
    </source>
</evidence>
<reference evidence="1 2" key="1">
    <citation type="submission" date="2019-05" db="EMBL/GenBank/DDBJ databases">
        <title>Mikania micrantha, genome provides insights into the molecular mechanism of rapid growth.</title>
        <authorList>
            <person name="Liu B."/>
        </authorList>
    </citation>
    <scope>NUCLEOTIDE SEQUENCE [LARGE SCALE GENOMIC DNA]</scope>
    <source>
        <strain evidence="1">NLD-2019</strain>
        <tissue evidence="1">Leaf</tissue>
    </source>
</reference>
<keyword evidence="2" id="KW-1185">Reference proteome</keyword>
<dbReference type="AlphaFoldDB" id="A0A5N6N513"/>
<accession>A0A5N6N513</accession>
<proteinExistence type="predicted"/>
<protein>
    <submittedName>
        <fullName evidence="1">Uncharacterized protein</fullName>
    </submittedName>
</protein>